<evidence type="ECO:0000256" key="3">
    <source>
        <dbReference type="ARBA" id="ARBA00022452"/>
    </source>
</evidence>
<dbReference type="Pfam" id="PF00593">
    <property type="entry name" value="TonB_dep_Rec_b-barrel"/>
    <property type="match status" value="1"/>
</dbReference>
<dbReference type="STRING" id="1178516.AWR27_13235"/>
<dbReference type="RefSeq" id="WP_077131620.1">
    <property type="nucleotide sequence ID" value="NZ_CP014263.1"/>
</dbReference>
<keyword evidence="16" id="KW-0675">Receptor</keyword>
<dbReference type="Pfam" id="PF13715">
    <property type="entry name" value="CarbopepD_reg_2"/>
    <property type="match status" value="1"/>
</dbReference>
<dbReference type="Gene3D" id="2.170.130.10">
    <property type="entry name" value="TonB-dependent receptor, plug domain"/>
    <property type="match status" value="1"/>
</dbReference>
<keyword evidence="2 11" id="KW-0813">Transport</keyword>
<dbReference type="InterPro" id="IPR039426">
    <property type="entry name" value="TonB-dep_rcpt-like"/>
</dbReference>
<feature type="signal peptide" evidence="13">
    <location>
        <begin position="1"/>
        <end position="18"/>
    </location>
</feature>
<keyword evidence="13" id="KW-0732">Signal</keyword>
<dbReference type="InterPro" id="IPR012910">
    <property type="entry name" value="Plug_dom"/>
</dbReference>
<evidence type="ECO:0000256" key="8">
    <source>
        <dbReference type="ARBA" id="ARBA00023077"/>
    </source>
</evidence>
<organism evidence="16 17">
    <name type="scientific">Spirosoma montaniterrae</name>
    <dbReference type="NCBI Taxonomy" id="1178516"/>
    <lineage>
        <taxon>Bacteria</taxon>
        <taxon>Pseudomonadati</taxon>
        <taxon>Bacteroidota</taxon>
        <taxon>Cytophagia</taxon>
        <taxon>Cytophagales</taxon>
        <taxon>Cytophagaceae</taxon>
        <taxon>Spirosoma</taxon>
    </lineage>
</organism>
<keyword evidence="4" id="KW-0410">Iron transport</keyword>
<evidence type="ECO:0000256" key="10">
    <source>
        <dbReference type="ARBA" id="ARBA00023237"/>
    </source>
</evidence>
<dbReference type="KEGG" id="smon:AWR27_13235"/>
<keyword evidence="17" id="KW-1185">Reference proteome</keyword>
<dbReference type="InterPro" id="IPR037066">
    <property type="entry name" value="Plug_dom_sf"/>
</dbReference>
<feature type="chain" id="PRO_5010209938" evidence="13">
    <location>
        <begin position="19"/>
        <end position="788"/>
    </location>
</feature>
<protein>
    <submittedName>
        <fullName evidence="16">TonB-dependent receptor</fullName>
    </submittedName>
</protein>
<dbReference type="Gene3D" id="2.40.170.20">
    <property type="entry name" value="TonB-dependent receptor, beta-barrel domain"/>
    <property type="match status" value="1"/>
</dbReference>
<evidence type="ECO:0000256" key="1">
    <source>
        <dbReference type="ARBA" id="ARBA00004571"/>
    </source>
</evidence>
<keyword evidence="7" id="KW-0406">Ion transport</keyword>
<evidence type="ECO:0000256" key="9">
    <source>
        <dbReference type="ARBA" id="ARBA00023136"/>
    </source>
</evidence>
<evidence type="ECO:0000259" key="14">
    <source>
        <dbReference type="Pfam" id="PF00593"/>
    </source>
</evidence>
<evidence type="ECO:0000256" key="2">
    <source>
        <dbReference type="ARBA" id="ARBA00022448"/>
    </source>
</evidence>
<keyword evidence="6" id="KW-0408">Iron</keyword>
<evidence type="ECO:0000313" key="17">
    <source>
        <dbReference type="Proteomes" id="UP000187941"/>
    </source>
</evidence>
<dbReference type="SUPFAM" id="SSF49464">
    <property type="entry name" value="Carboxypeptidase regulatory domain-like"/>
    <property type="match status" value="1"/>
</dbReference>
<dbReference type="PROSITE" id="PS52016">
    <property type="entry name" value="TONB_DEPENDENT_REC_3"/>
    <property type="match status" value="1"/>
</dbReference>
<reference evidence="16 17" key="1">
    <citation type="submission" date="2016-01" db="EMBL/GenBank/DDBJ databases">
        <authorList>
            <person name="Oliw E.H."/>
        </authorList>
    </citation>
    <scope>NUCLEOTIDE SEQUENCE [LARGE SCALE GENOMIC DNA]</scope>
    <source>
        <strain evidence="16 17">DY10</strain>
    </source>
</reference>
<evidence type="ECO:0000256" key="12">
    <source>
        <dbReference type="RuleBase" id="RU003357"/>
    </source>
</evidence>
<keyword evidence="8 12" id="KW-0798">TonB box</keyword>
<feature type="domain" description="TonB-dependent receptor plug" evidence="15">
    <location>
        <begin position="112"/>
        <end position="218"/>
    </location>
</feature>
<evidence type="ECO:0000256" key="11">
    <source>
        <dbReference type="PROSITE-ProRule" id="PRU01360"/>
    </source>
</evidence>
<keyword evidence="9 11" id="KW-0472">Membrane</keyword>
<dbReference type="InterPro" id="IPR008969">
    <property type="entry name" value="CarboxyPept-like_regulatory"/>
</dbReference>
<keyword evidence="5 11" id="KW-0812">Transmembrane</keyword>
<dbReference type="InterPro" id="IPR036942">
    <property type="entry name" value="Beta-barrel_TonB_sf"/>
</dbReference>
<dbReference type="SUPFAM" id="SSF56935">
    <property type="entry name" value="Porins"/>
    <property type="match status" value="1"/>
</dbReference>
<comment type="similarity">
    <text evidence="11 12">Belongs to the TonB-dependent receptor family.</text>
</comment>
<feature type="domain" description="TonB-dependent receptor-like beta-barrel" evidence="14">
    <location>
        <begin position="320"/>
        <end position="744"/>
    </location>
</feature>
<keyword evidence="3 11" id="KW-1134">Transmembrane beta strand</keyword>
<dbReference type="CDD" id="cd01347">
    <property type="entry name" value="ligand_gated_channel"/>
    <property type="match status" value="1"/>
</dbReference>
<dbReference type="Gene3D" id="2.60.40.1120">
    <property type="entry name" value="Carboxypeptidase-like, regulatory domain"/>
    <property type="match status" value="1"/>
</dbReference>
<dbReference type="AlphaFoldDB" id="A0A1P9WXS1"/>
<dbReference type="PANTHER" id="PTHR32552:SF81">
    <property type="entry name" value="TONB-DEPENDENT OUTER MEMBRANE RECEPTOR"/>
    <property type="match status" value="1"/>
</dbReference>
<dbReference type="PANTHER" id="PTHR32552">
    <property type="entry name" value="FERRICHROME IRON RECEPTOR-RELATED"/>
    <property type="match status" value="1"/>
</dbReference>
<dbReference type="EMBL" id="CP014263">
    <property type="protein sequence ID" value="AQG80196.1"/>
    <property type="molecule type" value="Genomic_DNA"/>
</dbReference>
<dbReference type="GO" id="GO:0006826">
    <property type="term" value="P:iron ion transport"/>
    <property type="evidence" value="ECO:0007669"/>
    <property type="project" value="UniProtKB-KW"/>
</dbReference>
<dbReference type="Pfam" id="PF07715">
    <property type="entry name" value="Plug"/>
    <property type="match status" value="1"/>
</dbReference>
<dbReference type="GO" id="GO:0009279">
    <property type="term" value="C:cell outer membrane"/>
    <property type="evidence" value="ECO:0007669"/>
    <property type="project" value="UniProtKB-SubCell"/>
</dbReference>
<sequence>MRLLPLFLMLVGCVFSYAQTSRNGCVYDAESNEPIAGATVQVPGTTAGAITNRAGRFSLTTDARQLRISTVGYRERLVTAPATGEWRIALEPAVEDLQAIVVTASREAQKRTEAPVAIAKLNTTLVQETRPQNLVELLNKVPGVAMPNLQNEQHSMSIRQPLSTNAYFLYMEDGVPLRPMGLFNHNSLIETNLLAISSIEVVRGPASSLYGPEAVGGAINLITFQPTAIPTVRVGIQGDQWSFRRVQYNAGGMLTKKLGVFVGGSFARQRDTWLPHMDYDKTSVNARLDYHLTNRTTLTASVAYNNYRSQVNGGIDSVAYYNRQYVVFNDFMDRNIRSMRARLTLNHQWARGSESFVTLFYRDNYYPQSPTHTVRWTTGQRTAWTENQITTFSSRGLLAQHSQRFDGLRSKLIVGGSADYSPVSYNAYRYNLAADLRADGRSVERYRLLEERPDLKVSNYAANLFNTALYAQLDVRPLDRLQLTAGGRFDRMAFDYQNFIDKTTGTKTYQQFTPKLGLTYDLGQGVGVYANYSRGFAPPGLSAIFRPRPNPKPGQDLFYYNLKPAQFSNREVGGWASLLKNRLYIDLAYYHMDARDEILSIRQPDGNTDFQSAGQTLHRGVEWSLSYRPTDAWLIRFSGTRAIHRFVDFTLSTRATDAVQKLDGFDMPSSPNWLGNTEVIYKPGWAKGLRLSAEWQRIGWWYVDQVNRYRYDDRGFLGGRGVSLLNLRAGYVWRGAEVFVNVLNATNELYANSASRGNNATDRTQYNPGQPRTAMLGLMYTFTGRKRE</sequence>
<keyword evidence="10 11" id="KW-0998">Cell outer membrane</keyword>
<dbReference type="InterPro" id="IPR000531">
    <property type="entry name" value="Beta-barrel_TonB"/>
</dbReference>
<evidence type="ECO:0000256" key="4">
    <source>
        <dbReference type="ARBA" id="ARBA00022496"/>
    </source>
</evidence>
<gene>
    <name evidence="16" type="ORF">AWR27_13235</name>
</gene>
<name>A0A1P9WXS1_9BACT</name>
<proteinExistence type="inferred from homology"/>
<dbReference type="Proteomes" id="UP000187941">
    <property type="component" value="Chromosome"/>
</dbReference>
<dbReference type="OrthoDB" id="9782587at2"/>
<evidence type="ECO:0000256" key="13">
    <source>
        <dbReference type="SAM" id="SignalP"/>
    </source>
</evidence>
<evidence type="ECO:0000256" key="5">
    <source>
        <dbReference type="ARBA" id="ARBA00022692"/>
    </source>
</evidence>
<evidence type="ECO:0000313" key="16">
    <source>
        <dbReference type="EMBL" id="AQG80196.1"/>
    </source>
</evidence>
<accession>A0A1P9WXS1</accession>
<comment type="subcellular location">
    <subcellularLocation>
        <location evidence="1 11">Cell outer membrane</location>
        <topology evidence="1 11">Multi-pass membrane protein</topology>
    </subcellularLocation>
</comment>
<evidence type="ECO:0000256" key="6">
    <source>
        <dbReference type="ARBA" id="ARBA00023004"/>
    </source>
</evidence>
<evidence type="ECO:0000259" key="15">
    <source>
        <dbReference type="Pfam" id="PF07715"/>
    </source>
</evidence>
<evidence type="ECO:0000256" key="7">
    <source>
        <dbReference type="ARBA" id="ARBA00023065"/>
    </source>
</evidence>